<reference evidence="13" key="2">
    <citation type="journal article" date="2021" name="Genome Biol. Evol.">
        <title>Developing a high-quality reference genome for a parasitic bivalve with doubly uniparental inheritance (Bivalvia: Unionida).</title>
        <authorList>
            <person name="Smith C.H."/>
        </authorList>
    </citation>
    <scope>NUCLEOTIDE SEQUENCE</scope>
    <source>
        <strain evidence="13">CHS0354</strain>
        <tissue evidence="13">Mantle</tissue>
    </source>
</reference>
<feature type="coiled-coil region" evidence="9">
    <location>
        <begin position="926"/>
        <end position="953"/>
    </location>
</feature>
<dbReference type="FunFam" id="2.60.120.10:FF:000002">
    <property type="entry name" value="Cyclic nucleotide gated channel alpha 1a"/>
    <property type="match status" value="1"/>
</dbReference>
<keyword evidence="4 11" id="KW-1133">Transmembrane helix</keyword>
<dbReference type="PROSITE" id="PS00888">
    <property type="entry name" value="CNMP_BINDING_1"/>
    <property type="match status" value="1"/>
</dbReference>
<dbReference type="Gene3D" id="1.10.287.70">
    <property type="match status" value="1"/>
</dbReference>
<dbReference type="InterPro" id="IPR000595">
    <property type="entry name" value="cNMP-bd_dom"/>
</dbReference>
<evidence type="ECO:0000256" key="7">
    <source>
        <dbReference type="ARBA" id="ARBA00023286"/>
    </source>
</evidence>
<dbReference type="FunFam" id="1.10.287.70:FF:000100">
    <property type="entry name" value="Cyclic nucleotide-gated cation channel"/>
    <property type="match status" value="1"/>
</dbReference>
<evidence type="ECO:0000256" key="8">
    <source>
        <dbReference type="ARBA" id="ARBA00023303"/>
    </source>
</evidence>
<feature type="transmembrane region" description="Helical" evidence="11">
    <location>
        <begin position="294"/>
        <end position="317"/>
    </location>
</feature>
<keyword evidence="8" id="KW-0407">Ion channel</keyword>
<sequence>MTSTLNRGITNEIGLSVKYTPCEKSDQTDDELEEISIINPSKNENQSSPSHNNGKSRRNKVEEEDRGDVGSETNITINGPRHLPGSCTPSSPNDRTKLIGERLSSSERISLSSPVYSGKVIEQKSVRSRTTSRQSIFELVRVKNRKPSRQDQYSLMRKVISNETVASKEVRKQRRKEIEENFFKKSNKPDIYDPADRDGCNWTFVFDPSGRLAYWWASVVSVAFLYNFWVIIYRFAFQEIHSSNIALWFTLDYMADLLYILDIVFHFRTGYLEDGVLQTDTIKLRIHYMNTTRFYIDCLCLLPLDFLYLSIGYCSILRCFRLVKVYRFWTFLDRTERHTNYPNAMRTLTLMHYLLALFHWNACLYYIVGTKLTKTGSWEYEQMDDEMRNDDRVIGTWQFPADKSDVIRQYLHALYWSTLTLTTIGGLPRPRTNGEYVFVIWELLFGLLLFATVLGHISNIVSSISAARKDFQAKLDGVKTYMSLRRVPLRLQDRVIRWFDYLWICNKSTDEEKTLSLLPDKLKAEIAIHVHLDTLKRVEIFQATEAGFLCELVLRLKPVLFSPGDYICTKGEVGKEMYIVNRGRLHVVSDNGKTVLATLKPGSYFGEISILNMGTSGNRRTASVRSVGYSDLFRLSKQDLWDVLKEYPAARVRLEAIAVKRLEKTKKSPIEKASLCRSRSTPGLVESRGKVPLESMVVSRNNTLPTGLPTQSSSKMNSDPNIHTGSYTKISDDHVTEHQEIAQDVAQHGMTETQTSMTIATNVDPVGSIQMQPSLVGTDRGQRPIFQFSPPLTPRPANSIPTVSCVSGSSQPLFSDSGSHEYMTYSSTAQVSPMHVQYPSYSQQYPCFNSQMPFLSPFPAHSAFIPPTSPNFNVSRSNNFTASHSSITTSPMGSVRGYSSQQPINVHLPHIMSSMSPVSMYADTPQDVLTQEITRLRERLATLESENTSLHTKLNQQQWEVEHRLSELEMHICQSDMGSSVSTDDRTDRFETLNRESII</sequence>
<dbReference type="AlphaFoldDB" id="A0AAE0W853"/>
<keyword evidence="2" id="KW-0813">Transport</keyword>
<dbReference type="GO" id="GO:0005223">
    <property type="term" value="F:intracellularly cGMP-activated cation channel activity"/>
    <property type="evidence" value="ECO:0007669"/>
    <property type="project" value="TreeGrafter"/>
</dbReference>
<dbReference type="EMBL" id="JAEAOA010001410">
    <property type="protein sequence ID" value="KAK3603750.1"/>
    <property type="molecule type" value="Genomic_DNA"/>
</dbReference>
<feature type="compositionally biased region" description="Basic and acidic residues" evidence="10">
    <location>
        <begin position="983"/>
        <end position="999"/>
    </location>
</feature>
<dbReference type="PROSITE" id="PS00889">
    <property type="entry name" value="CNMP_BINDING_2"/>
    <property type="match status" value="1"/>
</dbReference>
<dbReference type="CDD" id="cd00038">
    <property type="entry name" value="CAP_ED"/>
    <property type="match status" value="1"/>
</dbReference>
<evidence type="ECO:0000256" key="1">
    <source>
        <dbReference type="ARBA" id="ARBA00004141"/>
    </source>
</evidence>
<dbReference type="InterPro" id="IPR003938">
    <property type="entry name" value="K_chnl_volt-dep_EAG/ELK/ERG"/>
</dbReference>
<dbReference type="SUPFAM" id="SSF81324">
    <property type="entry name" value="Voltage-gated potassium channels"/>
    <property type="match status" value="1"/>
</dbReference>
<evidence type="ECO:0000256" key="2">
    <source>
        <dbReference type="ARBA" id="ARBA00022448"/>
    </source>
</evidence>
<dbReference type="GO" id="GO:0005886">
    <property type="term" value="C:plasma membrane"/>
    <property type="evidence" value="ECO:0007669"/>
    <property type="project" value="TreeGrafter"/>
</dbReference>
<feature type="compositionally biased region" description="Basic and acidic residues" evidence="10">
    <location>
        <begin position="59"/>
        <end position="69"/>
    </location>
</feature>
<keyword evidence="6 11" id="KW-0472">Membrane</keyword>
<dbReference type="InterPro" id="IPR014710">
    <property type="entry name" value="RmlC-like_jellyroll"/>
</dbReference>
<dbReference type="GO" id="GO:0044877">
    <property type="term" value="F:protein-containing complex binding"/>
    <property type="evidence" value="ECO:0007669"/>
    <property type="project" value="TreeGrafter"/>
</dbReference>
<keyword evidence="7" id="KW-1071">Ligand-gated ion channel</keyword>
<evidence type="ECO:0000256" key="5">
    <source>
        <dbReference type="ARBA" id="ARBA00023065"/>
    </source>
</evidence>
<evidence type="ECO:0000313" key="14">
    <source>
        <dbReference type="Proteomes" id="UP001195483"/>
    </source>
</evidence>
<organism evidence="13 14">
    <name type="scientific">Potamilus streckersoni</name>
    <dbReference type="NCBI Taxonomy" id="2493646"/>
    <lineage>
        <taxon>Eukaryota</taxon>
        <taxon>Metazoa</taxon>
        <taxon>Spiralia</taxon>
        <taxon>Lophotrochozoa</taxon>
        <taxon>Mollusca</taxon>
        <taxon>Bivalvia</taxon>
        <taxon>Autobranchia</taxon>
        <taxon>Heteroconchia</taxon>
        <taxon>Palaeoheterodonta</taxon>
        <taxon>Unionida</taxon>
        <taxon>Unionoidea</taxon>
        <taxon>Unionidae</taxon>
        <taxon>Ambleminae</taxon>
        <taxon>Lampsilini</taxon>
        <taxon>Potamilus</taxon>
    </lineage>
</organism>
<dbReference type="PRINTS" id="PR01463">
    <property type="entry name" value="EAGCHANLFMLY"/>
</dbReference>
<dbReference type="InterPro" id="IPR005821">
    <property type="entry name" value="Ion_trans_dom"/>
</dbReference>
<feature type="transmembrane region" description="Helical" evidence="11">
    <location>
        <begin position="350"/>
        <end position="368"/>
    </location>
</feature>
<dbReference type="GO" id="GO:0030553">
    <property type="term" value="F:cGMP binding"/>
    <property type="evidence" value="ECO:0007669"/>
    <property type="project" value="TreeGrafter"/>
</dbReference>
<comment type="caution">
    <text evidence="13">The sequence shown here is derived from an EMBL/GenBank/DDBJ whole genome shotgun (WGS) entry which is preliminary data.</text>
</comment>
<proteinExistence type="predicted"/>
<evidence type="ECO:0000256" key="6">
    <source>
        <dbReference type="ARBA" id="ARBA00023136"/>
    </source>
</evidence>
<dbReference type="PANTHER" id="PTHR45638">
    <property type="entry name" value="CYCLIC NUCLEOTIDE-GATED CATION CHANNEL SUBUNIT A"/>
    <property type="match status" value="1"/>
</dbReference>
<dbReference type="PANTHER" id="PTHR45638:SF4">
    <property type="entry name" value="CYCLIC NUCLEOTIDE-BINDING DOMAIN-CONTAINING PROTEIN"/>
    <property type="match status" value="1"/>
</dbReference>
<accession>A0AAE0W853</accession>
<dbReference type="Pfam" id="PF00520">
    <property type="entry name" value="Ion_trans"/>
    <property type="match status" value="1"/>
</dbReference>
<keyword evidence="14" id="KW-1185">Reference proteome</keyword>
<dbReference type="GO" id="GO:0017071">
    <property type="term" value="C:intracellular cyclic nucleotide activated cation channel complex"/>
    <property type="evidence" value="ECO:0007669"/>
    <property type="project" value="TreeGrafter"/>
</dbReference>
<evidence type="ECO:0000256" key="9">
    <source>
        <dbReference type="SAM" id="Coils"/>
    </source>
</evidence>
<evidence type="ECO:0000259" key="12">
    <source>
        <dbReference type="PROSITE" id="PS50042"/>
    </source>
</evidence>
<dbReference type="Gene3D" id="2.60.120.10">
    <property type="entry name" value="Jelly Rolls"/>
    <property type="match status" value="1"/>
</dbReference>
<reference evidence="13" key="1">
    <citation type="journal article" date="2021" name="Genome Biol. Evol.">
        <title>A High-Quality Reference Genome for a Parasitic Bivalve with Doubly Uniparental Inheritance (Bivalvia: Unionida).</title>
        <authorList>
            <person name="Smith C.H."/>
        </authorList>
    </citation>
    <scope>NUCLEOTIDE SEQUENCE</scope>
    <source>
        <strain evidence="13">CHS0354</strain>
    </source>
</reference>
<dbReference type="Gene3D" id="1.10.287.630">
    <property type="entry name" value="Helix hairpin bin"/>
    <property type="match status" value="1"/>
</dbReference>
<keyword evidence="5" id="KW-0406">Ion transport</keyword>
<feature type="region of interest" description="Disordered" evidence="10">
    <location>
        <begin position="20"/>
        <end position="97"/>
    </location>
</feature>
<evidence type="ECO:0000313" key="13">
    <source>
        <dbReference type="EMBL" id="KAK3603750.1"/>
    </source>
</evidence>
<dbReference type="Proteomes" id="UP001195483">
    <property type="component" value="Unassembled WGS sequence"/>
</dbReference>
<dbReference type="Pfam" id="PF00027">
    <property type="entry name" value="cNMP_binding"/>
    <property type="match status" value="1"/>
</dbReference>
<keyword evidence="9" id="KW-0175">Coiled coil</keyword>
<reference evidence="13" key="3">
    <citation type="submission" date="2023-05" db="EMBL/GenBank/DDBJ databases">
        <authorList>
            <person name="Smith C.H."/>
        </authorList>
    </citation>
    <scope>NUCLEOTIDE SEQUENCE</scope>
    <source>
        <strain evidence="13">CHS0354</strain>
        <tissue evidence="13">Mantle</tissue>
    </source>
</reference>
<evidence type="ECO:0000256" key="11">
    <source>
        <dbReference type="SAM" id="Phobius"/>
    </source>
</evidence>
<feature type="transmembrane region" description="Helical" evidence="11">
    <location>
        <begin position="436"/>
        <end position="457"/>
    </location>
</feature>
<dbReference type="GO" id="GO:0005249">
    <property type="term" value="F:voltage-gated potassium channel activity"/>
    <property type="evidence" value="ECO:0007669"/>
    <property type="project" value="InterPro"/>
</dbReference>
<feature type="region of interest" description="Disordered" evidence="10">
    <location>
        <begin position="976"/>
        <end position="999"/>
    </location>
</feature>
<name>A0AAE0W853_9BIVA</name>
<dbReference type="PROSITE" id="PS50042">
    <property type="entry name" value="CNMP_BINDING_3"/>
    <property type="match status" value="1"/>
</dbReference>
<feature type="transmembrane region" description="Helical" evidence="11">
    <location>
        <begin position="410"/>
        <end position="427"/>
    </location>
</feature>
<feature type="compositionally biased region" description="Polar residues" evidence="10">
    <location>
        <begin position="38"/>
        <end position="53"/>
    </location>
</feature>
<feature type="region of interest" description="Disordered" evidence="10">
    <location>
        <begin position="701"/>
        <end position="720"/>
    </location>
</feature>
<feature type="transmembrane region" description="Helical" evidence="11">
    <location>
        <begin position="245"/>
        <end position="267"/>
    </location>
</feature>
<dbReference type="InterPro" id="IPR018490">
    <property type="entry name" value="cNMP-bd_dom_sf"/>
</dbReference>
<evidence type="ECO:0000256" key="3">
    <source>
        <dbReference type="ARBA" id="ARBA00022692"/>
    </source>
</evidence>
<feature type="domain" description="Cyclic nucleotide-binding" evidence="12">
    <location>
        <begin position="540"/>
        <end position="661"/>
    </location>
</feature>
<comment type="subcellular location">
    <subcellularLocation>
        <location evidence="1">Membrane</location>
        <topology evidence="1">Multi-pass membrane protein</topology>
    </subcellularLocation>
</comment>
<protein>
    <recommendedName>
        <fullName evidence="12">Cyclic nucleotide-binding domain-containing protein</fullName>
    </recommendedName>
</protein>
<dbReference type="SMART" id="SM00100">
    <property type="entry name" value="cNMP"/>
    <property type="match status" value="1"/>
</dbReference>
<gene>
    <name evidence="13" type="ORF">CHS0354_023363</name>
</gene>
<dbReference type="SUPFAM" id="SSF51206">
    <property type="entry name" value="cAMP-binding domain-like"/>
    <property type="match status" value="1"/>
</dbReference>
<evidence type="ECO:0000256" key="4">
    <source>
        <dbReference type="ARBA" id="ARBA00022989"/>
    </source>
</evidence>
<dbReference type="GO" id="GO:0005222">
    <property type="term" value="F:intracellularly cAMP-activated cation channel activity"/>
    <property type="evidence" value="ECO:0007669"/>
    <property type="project" value="TreeGrafter"/>
</dbReference>
<evidence type="ECO:0000256" key="10">
    <source>
        <dbReference type="SAM" id="MobiDB-lite"/>
    </source>
</evidence>
<dbReference type="InterPro" id="IPR050866">
    <property type="entry name" value="CNG_cation_channel"/>
</dbReference>
<dbReference type="InterPro" id="IPR018488">
    <property type="entry name" value="cNMP-bd_CS"/>
</dbReference>
<feature type="transmembrane region" description="Helical" evidence="11">
    <location>
        <begin position="213"/>
        <end position="233"/>
    </location>
</feature>
<dbReference type="FunFam" id="1.10.287.630:FF:000001">
    <property type="entry name" value="Cyclic nucleotide-gated channel alpha 3"/>
    <property type="match status" value="1"/>
</dbReference>
<keyword evidence="3 11" id="KW-0812">Transmembrane</keyword>